<protein>
    <submittedName>
        <fullName evidence="3">DUF4405 domain-containing protein</fullName>
    </submittedName>
</protein>
<organism evidence="3">
    <name type="scientific">Prosthecochloris aestuarii</name>
    <dbReference type="NCBI Taxonomy" id="1102"/>
    <lineage>
        <taxon>Bacteria</taxon>
        <taxon>Pseudomonadati</taxon>
        <taxon>Chlorobiota</taxon>
        <taxon>Chlorobiia</taxon>
        <taxon>Chlorobiales</taxon>
        <taxon>Chlorobiaceae</taxon>
        <taxon>Prosthecochloris</taxon>
    </lineage>
</organism>
<feature type="domain" description="Flavinylation-associated cytochrome" evidence="2">
    <location>
        <begin position="8"/>
        <end position="59"/>
    </location>
</feature>
<keyword evidence="1" id="KW-0472">Membrane</keyword>
<sequence>MNTSMRIWTTPLMAGAFAISALTGLLLFFDMEPGIVEPVHEWASWVIVSAAVLHLMTHWRSFTAYFRNAGSFMFIAGGLAIALLSIYPWVEKQENPGKKAIKSLEAASIIDIAAVARIPADVLVLRLEHNGINVSDTEDSLEETAEKNGKDVRPLFDIIFQ</sequence>
<proteinExistence type="predicted"/>
<evidence type="ECO:0000256" key="1">
    <source>
        <dbReference type="SAM" id="Phobius"/>
    </source>
</evidence>
<reference evidence="3" key="1">
    <citation type="journal article" date="2020" name="mSystems">
        <title>Genome- and Community-Level Interaction Insights into Carbon Utilization and Element Cycling Functions of Hydrothermarchaeota in Hydrothermal Sediment.</title>
        <authorList>
            <person name="Zhou Z."/>
            <person name="Liu Y."/>
            <person name="Xu W."/>
            <person name="Pan J."/>
            <person name="Luo Z.H."/>
            <person name="Li M."/>
        </authorList>
    </citation>
    <scope>NUCLEOTIDE SEQUENCE [LARGE SCALE GENOMIC DNA]</scope>
    <source>
        <strain evidence="3">SpSt-1181</strain>
    </source>
</reference>
<accession>A0A831WPT1</accession>
<keyword evidence="1" id="KW-1133">Transmembrane helix</keyword>
<dbReference type="AlphaFoldDB" id="A0A831WPT1"/>
<dbReference type="Proteomes" id="UP000886335">
    <property type="component" value="Unassembled WGS sequence"/>
</dbReference>
<feature type="transmembrane region" description="Helical" evidence="1">
    <location>
        <begin position="42"/>
        <end position="59"/>
    </location>
</feature>
<evidence type="ECO:0000313" key="3">
    <source>
        <dbReference type="EMBL" id="HED31897.1"/>
    </source>
</evidence>
<feature type="transmembrane region" description="Helical" evidence="1">
    <location>
        <begin position="12"/>
        <end position="30"/>
    </location>
</feature>
<dbReference type="Pfam" id="PF14358">
    <property type="entry name" value="DUF4405"/>
    <property type="match status" value="1"/>
</dbReference>
<gene>
    <name evidence="3" type="ORF">ENN50_09535</name>
</gene>
<comment type="caution">
    <text evidence="3">The sequence shown here is derived from an EMBL/GenBank/DDBJ whole genome shotgun (WGS) entry which is preliminary data.</text>
</comment>
<name>A0A831WPT1_PROAE</name>
<feature type="transmembrane region" description="Helical" evidence="1">
    <location>
        <begin position="71"/>
        <end position="90"/>
    </location>
</feature>
<evidence type="ECO:0000259" key="2">
    <source>
        <dbReference type="Pfam" id="PF14358"/>
    </source>
</evidence>
<keyword evidence="1" id="KW-0812">Transmembrane</keyword>
<dbReference type="EMBL" id="DSBW01000216">
    <property type="protein sequence ID" value="HED31897.1"/>
    <property type="molecule type" value="Genomic_DNA"/>
</dbReference>
<dbReference type="InterPro" id="IPR025517">
    <property type="entry name" value="DUF4405"/>
</dbReference>